<evidence type="ECO:0000256" key="3">
    <source>
        <dbReference type="ARBA" id="ARBA00022448"/>
    </source>
</evidence>
<keyword evidence="5 8" id="KW-1133">Transmembrane helix</keyword>
<keyword evidence="13" id="KW-1185">Reference proteome</keyword>
<dbReference type="RefSeq" id="XP_062655699.1">
    <property type="nucleotide sequence ID" value="XM_062799604.1"/>
</dbReference>
<dbReference type="PANTHER" id="PTHR13018:SF149">
    <property type="entry name" value="DOMAIN PROTEIN, PUTATIVE (AFU_ORTHOLOGUE AFUA_3G11660)-RELATED"/>
    <property type="match status" value="1"/>
</dbReference>
<evidence type="ECO:0000259" key="9">
    <source>
        <dbReference type="Pfam" id="PF02714"/>
    </source>
</evidence>
<feature type="domain" description="CSC1/OSCA1-like 7TM region" evidence="9">
    <location>
        <begin position="390"/>
        <end position="673"/>
    </location>
</feature>
<dbReference type="Pfam" id="PF14703">
    <property type="entry name" value="PHM7_cyt"/>
    <property type="match status" value="1"/>
</dbReference>
<keyword evidence="6 8" id="KW-0472">Membrane</keyword>
<evidence type="ECO:0000256" key="8">
    <source>
        <dbReference type="SAM" id="Phobius"/>
    </source>
</evidence>
<dbReference type="GeneID" id="87836552"/>
<feature type="compositionally biased region" description="Basic and acidic residues" evidence="7">
    <location>
        <begin position="838"/>
        <end position="849"/>
    </location>
</feature>
<feature type="compositionally biased region" description="Gly residues" evidence="7">
    <location>
        <begin position="870"/>
        <end position="880"/>
    </location>
</feature>
<comment type="similarity">
    <text evidence="2">Belongs to the CSC1 (TC 1.A.17) family.</text>
</comment>
<keyword evidence="4 8" id="KW-0812">Transmembrane</keyword>
<keyword evidence="3" id="KW-0813">Transport</keyword>
<evidence type="ECO:0000256" key="2">
    <source>
        <dbReference type="ARBA" id="ARBA00007779"/>
    </source>
</evidence>
<feature type="transmembrane region" description="Helical" evidence="8">
    <location>
        <begin position="439"/>
        <end position="463"/>
    </location>
</feature>
<dbReference type="InterPro" id="IPR027815">
    <property type="entry name" value="CSC1/OSCA1-like_cyt"/>
</dbReference>
<dbReference type="PANTHER" id="PTHR13018">
    <property type="entry name" value="PROBABLE MEMBRANE PROTEIN DUF221-RELATED"/>
    <property type="match status" value="1"/>
</dbReference>
<evidence type="ECO:0000256" key="6">
    <source>
        <dbReference type="ARBA" id="ARBA00023136"/>
    </source>
</evidence>
<dbReference type="Proteomes" id="UP001278766">
    <property type="component" value="Unassembled WGS sequence"/>
</dbReference>
<sequence>MDILQRLLARDDKPIDPAQILLELLSSPFSSQAEVQQDAVFAALGSSLGVTAAIAICFSFLRPYNSVVYAPKLKHVDEKHAPPPLGKGVFAWIVPLWSTSELDMVNLVGMDATLFMRFTRMCRNIFLVLSLLGCAILIPINWTNCAVEEPRWLMQITPMNVWASAHWATVAFAWLLTVVVCGFLWWNYRKVLELRRLYLKSEEYQHSLHARTLMLHDIPKTLTSDEGIARIIDKIAPNSSFARTAVARDVKVLPDLIEQHDKAVRKLEKVLAIYLKDPHNLPSERPKCPPSKKDPSYGTYPKGHKVDAIDYLTQRIKVLELEIKDVRQRVDKRGSMPYGFSSYSDIAEAHAIAYACRKKKPHGATIKLAPRPNDIIWDNMPLNSSTRSRRRLWNNLWIAVLTILWIAPNAMIAIFVVNLTNLGRVWPAFEISLIQNPTVWSIIQGIASPALMSLVYLVLPIIFRRLSIKAGDQTKTGRERHVVAKLYTFFVFNNLVIFSIFSALWGFTASVVQQTEKGINAWDAFMDANIGQTLFVSLCIVSPFWITWLLQRQLGAAIDLAQLWALLSSFVVRKFSNPTPRELIELTAPPPFDYASYYNYFLFYSTVALCYSAIQPLVLPAAAMYFCIDVALKKYLLLYVFVTKTESGGMFWRMLFNRVLFGSMLSHLVVFLIVWVRGDGTHVQAYAVAPLPFLMLGFKFYCAYAFDNKMHFYTTRYSAQQRAETGFDVKEQSSRNDRLASRFGHPALYKPLITPMVHAKAQNLLASVYQGRLSDGRDAAYDDSVTVSGYSDTYALDNMSTGKAGKLSPSVPGFEVVPESRLDFEYYKNRDEFAAEHGGGDLYGRHPDINRPGTPGTLGSGHSDSRPGTPQGGMGFGGAGNRRTYSQYPDPSVAGSTYPHGYMSPAPQLGVGSSYPGQPHYGSDPPSRARSPMYANANDSGTNLVAGAAGMAVSTPGYPPTPSSYNSHHTRDMSLDPGPMPSASSRHSPISAGGLGVGGSSRAPGMLGGGPHGYGGLPQTDEMDLITSPPLLAPSAQDPAQYDFFRGGGGRSNDRSGTPGAATRGPGGGGHFR</sequence>
<evidence type="ECO:0000256" key="5">
    <source>
        <dbReference type="ARBA" id="ARBA00022989"/>
    </source>
</evidence>
<reference evidence="12" key="2">
    <citation type="submission" date="2023-06" db="EMBL/GenBank/DDBJ databases">
        <authorList>
            <consortium name="Lawrence Berkeley National Laboratory"/>
            <person name="Haridas S."/>
            <person name="Hensen N."/>
            <person name="Bonometti L."/>
            <person name="Westerberg I."/>
            <person name="Brannstrom I.O."/>
            <person name="Guillou S."/>
            <person name="Cros-Aarteil S."/>
            <person name="Calhoun S."/>
            <person name="Kuo A."/>
            <person name="Mondo S."/>
            <person name="Pangilinan J."/>
            <person name="Riley R."/>
            <person name="Labutti K."/>
            <person name="Andreopoulos B."/>
            <person name="Lipzen A."/>
            <person name="Chen C."/>
            <person name="Yanf M."/>
            <person name="Daum C."/>
            <person name="Ng V."/>
            <person name="Clum A."/>
            <person name="Steindorff A."/>
            <person name="Ohm R."/>
            <person name="Martin F."/>
            <person name="Silar P."/>
            <person name="Natvig D."/>
            <person name="Lalanne C."/>
            <person name="Gautier V."/>
            <person name="Ament-Velasquez S.L."/>
            <person name="Kruys A."/>
            <person name="Hutchinson M.I."/>
            <person name="Powell A.J."/>
            <person name="Barry K."/>
            <person name="Miller A.N."/>
            <person name="Grigoriev I.V."/>
            <person name="Debuchy R."/>
            <person name="Gladieux P."/>
            <person name="Thoren M.H."/>
            <person name="Johannesson H."/>
        </authorList>
    </citation>
    <scope>NUCLEOTIDE SEQUENCE</scope>
    <source>
        <strain evidence="12">CBS 168.71</strain>
    </source>
</reference>
<evidence type="ECO:0000256" key="1">
    <source>
        <dbReference type="ARBA" id="ARBA00004141"/>
    </source>
</evidence>
<dbReference type="GO" id="GO:0005886">
    <property type="term" value="C:plasma membrane"/>
    <property type="evidence" value="ECO:0007669"/>
    <property type="project" value="TreeGrafter"/>
</dbReference>
<feature type="domain" description="CSC1/OSCA1-like cytosolic" evidence="11">
    <location>
        <begin position="210"/>
        <end position="379"/>
    </location>
</feature>
<evidence type="ECO:0000313" key="13">
    <source>
        <dbReference type="Proteomes" id="UP001278766"/>
    </source>
</evidence>
<feature type="transmembrane region" description="Helical" evidence="8">
    <location>
        <begin position="601"/>
        <end position="628"/>
    </location>
</feature>
<organism evidence="12 13">
    <name type="scientific">Chaetomium fimeti</name>
    <dbReference type="NCBI Taxonomy" id="1854472"/>
    <lineage>
        <taxon>Eukaryota</taxon>
        <taxon>Fungi</taxon>
        <taxon>Dikarya</taxon>
        <taxon>Ascomycota</taxon>
        <taxon>Pezizomycotina</taxon>
        <taxon>Sordariomycetes</taxon>
        <taxon>Sordariomycetidae</taxon>
        <taxon>Sordariales</taxon>
        <taxon>Chaetomiaceae</taxon>
        <taxon>Chaetomium</taxon>
    </lineage>
</organism>
<feature type="compositionally biased region" description="Low complexity" evidence="7">
    <location>
        <begin position="1055"/>
        <end position="1064"/>
    </location>
</feature>
<dbReference type="InterPro" id="IPR045122">
    <property type="entry name" value="Csc1-like"/>
</dbReference>
<proteinExistence type="inferred from homology"/>
<dbReference type="GO" id="GO:0005227">
    <property type="term" value="F:calcium-activated cation channel activity"/>
    <property type="evidence" value="ECO:0007669"/>
    <property type="project" value="InterPro"/>
</dbReference>
<protein>
    <recommendedName>
        <fullName evidence="14">DUF221-domain-containing protein</fullName>
    </recommendedName>
</protein>
<feature type="transmembrane region" description="Helical" evidence="8">
    <location>
        <begin position="484"/>
        <end position="508"/>
    </location>
</feature>
<evidence type="ECO:0000259" key="10">
    <source>
        <dbReference type="Pfam" id="PF13967"/>
    </source>
</evidence>
<comment type="caution">
    <text evidence="12">The sequence shown here is derived from an EMBL/GenBank/DDBJ whole genome shotgun (WGS) entry which is preliminary data.</text>
</comment>
<feature type="region of interest" description="Disordered" evidence="7">
    <location>
        <begin position="281"/>
        <end position="301"/>
    </location>
</feature>
<feature type="transmembrane region" description="Helical" evidence="8">
    <location>
        <begin position="39"/>
        <end position="61"/>
    </location>
</feature>
<dbReference type="InterPro" id="IPR003864">
    <property type="entry name" value="CSC1/OSCA1-like_7TM"/>
</dbReference>
<feature type="transmembrane region" description="Helical" evidence="8">
    <location>
        <begin position="396"/>
        <end position="419"/>
    </location>
</feature>
<gene>
    <name evidence="12" type="ORF">B0H64DRAFT_223480</name>
</gene>
<feature type="domain" description="CSC1/OSCA1-like N-terminal transmembrane" evidence="10">
    <location>
        <begin position="40"/>
        <end position="186"/>
    </location>
</feature>
<dbReference type="Pfam" id="PF13967">
    <property type="entry name" value="RSN1_TM"/>
    <property type="match status" value="1"/>
</dbReference>
<evidence type="ECO:0000256" key="7">
    <source>
        <dbReference type="SAM" id="MobiDB-lite"/>
    </source>
</evidence>
<dbReference type="AlphaFoldDB" id="A0AAE0H9I2"/>
<accession>A0AAE0H9I2</accession>
<dbReference type="InterPro" id="IPR032880">
    <property type="entry name" value="CSC1/OSCA1-like_N"/>
</dbReference>
<feature type="transmembrane region" description="Helical" evidence="8">
    <location>
        <begin position="683"/>
        <end position="706"/>
    </location>
</feature>
<feature type="compositionally biased region" description="Basic and acidic residues" evidence="7">
    <location>
        <begin position="281"/>
        <end position="295"/>
    </location>
</feature>
<name>A0AAE0H9I2_9PEZI</name>
<evidence type="ECO:0000259" key="11">
    <source>
        <dbReference type="Pfam" id="PF14703"/>
    </source>
</evidence>
<evidence type="ECO:0008006" key="14">
    <source>
        <dbReference type="Google" id="ProtNLM"/>
    </source>
</evidence>
<comment type="subcellular location">
    <subcellularLocation>
        <location evidence="1">Membrane</location>
        <topology evidence="1">Multi-pass membrane protein</topology>
    </subcellularLocation>
</comment>
<feature type="transmembrane region" description="Helical" evidence="8">
    <location>
        <begin position="125"/>
        <end position="142"/>
    </location>
</feature>
<dbReference type="Pfam" id="PF02714">
    <property type="entry name" value="RSN1_7TM"/>
    <property type="match status" value="1"/>
</dbReference>
<dbReference type="EMBL" id="JAUEPN010000007">
    <property type="protein sequence ID" value="KAK3292185.1"/>
    <property type="molecule type" value="Genomic_DNA"/>
</dbReference>
<feature type="transmembrane region" description="Helical" evidence="8">
    <location>
        <begin position="659"/>
        <end position="677"/>
    </location>
</feature>
<reference evidence="12" key="1">
    <citation type="journal article" date="2023" name="Mol. Phylogenet. Evol.">
        <title>Genome-scale phylogeny and comparative genomics of the fungal order Sordariales.</title>
        <authorList>
            <person name="Hensen N."/>
            <person name="Bonometti L."/>
            <person name="Westerberg I."/>
            <person name="Brannstrom I.O."/>
            <person name="Guillou S."/>
            <person name="Cros-Aarteil S."/>
            <person name="Calhoun S."/>
            <person name="Haridas S."/>
            <person name="Kuo A."/>
            <person name="Mondo S."/>
            <person name="Pangilinan J."/>
            <person name="Riley R."/>
            <person name="LaButti K."/>
            <person name="Andreopoulos B."/>
            <person name="Lipzen A."/>
            <person name="Chen C."/>
            <person name="Yan M."/>
            <person name="Daum C."/>
            <person name="Ng V."/>
            <person name="Clum A."/>
            <person name="Steindorff A."/>
            <person name="Ohm R.A."/>
            <person name="Martin F."/>
            <person name="Silar P."/>
            <person name="Natvig D.O."/>
            <person name="Lalanne C."/>
            <person name="Gautier V."/>
            <person name="Ament-Velasquez S.L."/>
            <person name="Kruys A."/>
            <person name="Hutchinson M.I."/>
            <person name="Powell A.J."/>
            <person name="Barry K."/>
            <person name="Miller A.N."/>
            <person name="Grigoriev I.V."/>
            <person name="Debuchy R."/>
            <person name="Gladieux P."/>
            <person name="Hiltunen Thoren M."/>
            <person name="Johannesson H."/>
        </authorList>
    </citation>
    <scope>NUCLEOTIDE SEQUENCE</scope>
    <source>
        <strain evidence="12">CBS 168.71</strain>
    </source>
</reference>
<feature type="transmembrane region" description="Helical" evidence="8">
    <location>
        <begin position="162"/>
        <end position="186"/>
    </location>
</feature>
<feature type="transmembrane region" description="Helical" evidence="8">
    <location>
        <begin position="528"/>
        <end position="547"/>
    </location>
</feature>
<evidence type="ECO:0000256" key="4">
    <source>
        <dbReference type="ARBA" id="ARBA00022692"/>
    </source>
</evidence>
<feature type="compositionally biased region" description="Gly residues" evidence="7">
    <location>
        <begin position="1006"/>
        <end position="1016"/>
    </location>
</feature>
<feature type="region of interest" description="Disordered" evidence="7">
    <location>
        <begin position="838"/>
        <end position="940"/>
    </location>
</feature>
<evidence type="ECO:0000313" key="12">
    <source>
        <dbReference type="EMBL" id="KAK3292185.1"/>
    </source>
</evidence>
<feature type="region of interest" description="Disordered" evidence="7">
    <location>
        <begin position="955"/>
        <end position="1073"/>
    </location>
</feature>